<dbReference type="NCBIfam" id="TIGR03083">
    <property type="entry name" value="maleylpyruvate isomerase family mycothiol-dependent enzyme"/>
    <property type="match status" value="1"/>
</dbReference>
<accession>A0ABW6S465</accession>
<dbReference type="InterPro" id="IPR024344">
    <property type="entry name" value="MDMPI_metal-binding"/>
</dbReference>
<dbReference type="RefSeq" id="WP_387405198.1">
    <property type="nucleotide sequence ID" value="NZ_JBIAQY010000009.1"/>
</dbReference>
<evidence type="ECO:0000313" key="2">
    <source>
        <dbReference type="EMBL" id="MFF3571083.1"/>
    </source>
</evidence>
<dbReference type="PANTHER" id="PTHR40758:SF1">
    <property type="entry name" value="CONSERVED PROTEIN"/>
    <property type="match status" value="1"/>
</dbReference>
<evidence type="ECO:0000259" key="1">
    <source>
        <dbReference type="Pfam" id="PF11716"/>
    </source>
</evidence>
<comment type="caution">
    <text evidence="2">The sequence shown here is derived from an EMBL/GenBank/DDBJ whole genome shotgun (WGS) entry which is preliminary data.</text>
</comment>
<dbReference type="InterPro" id="IPR034660">
    <property type="entry name" value="DinB/YfiT-like"/>
</dbReference>
<dbReference type="Proteomes" id="UP001601992">
    <property type="component" value="Unassembled WGS sequence"/>
</dbReference>
<keyword evidence="3" id="KW-1185">Reference proteome</keyword>
<reference evidence="2 3" key="1">
    <citation type="submission" date="2024-10" db="EMBL/GenBank/DDBJ databases">
        <title>The Natural Products Discovery Center: Release of the First 8490 Sequenced Strains for Exploring Actinobacteria Biosynthetic Diversity.</title>
        <authorList>
            <person name="Kalkreuter E."/>
            <person name="Kautsar S.A."/>
            <person name="Yang D."/>
            <person name="Bader C.D."/>
            <person name="Teijaro C.N."/>
            <person name="Fluegel L."/>
            <person name="Davis C.M."/>
            <person name="Simpson J.R."/>
            <person name="Lauterbach L."/>
            <person name="Steele A.D."/>
            <person name="Gui C."/>
            <person name="Meng S."/>
            <person name="Li G."/>
            <person name="Viehrig K."/>
            <person name="Ye F."/>
            <person name="Su P."/>
            <person name="Kiefer A.F."/>
            <person name="Nichols A."/>
            <person name="Cepeda A.J."/>
            <person name="Yan W."/>
            <person name="Fan B."/>
            <person name="Jiang Y."/>
            <person name="Adhikari A."/>
            <person name="Zheng C.-J."/>
            <person name="Schuster L."/>
            <person name="Cowan T.M."/>
            <person name="Smanski M.J."/>
            <person name="Chevrette M.G."/>
            <person name="De Carvalho L.P.S."/>
            <person name="Shen B."/>
        </authorList>
    </citation>
    <scope>NUCLEOTIDE SEQUENCE [LARGE SCALE GENOMIC DNA]</scope>
    <source>
        <strain evidence="2 3">NPDC002593</strain>
    </source>
</reference>
<keyword evidence="2" id="KW-0413">Isomerase</keyword>
<dbReference type="GO" id="GO:0016853">
    <property type="term" value="F:isomerase activity"/>
    <property type="evidence" value="ECO:0007669"/>
    <property type="project" value="UniProtKB-KW"/>
</dbReference>
<dbReference type="Pfam" id="PF11716">
    <property type="entry name" value="MDMPI_N"/>
    <property type="match status" value="1"/>
</dbReference>
<sequence length="222" mass="24494">MDSRRYLELILADSSALLTAVRRDPDAAVPSCPGWTARDLLGHVGQVYEHKTLCMTLGHAPLDEQRSSPARQETELSAWFVEQRDALLEQLTERGPVQQTFTWFPPDRTVGFWYRRMALETAVHRVDAELATGTRTPVDPELAVDGVDELVGFLVHDFGDTPTRAAGAGRTVQLSCGQRRWLLTLRADGVDYAAEGTSVDASTWGDPTALTALASRLEDETQ</sequence>
<gene>
    <name evidence="2" type="ORF">ACFYXQ_25215</name>
</gene>
<organism evidence="2 3">
    <name type="scientific">Nocardia jiangxiensis</name>
    <dbReference type="NCBI Taxonomy" id="282685"/>
    <lineage>
        <taxon>Bacteria</taxon>
        <taxon>Bacillati</taxon>
        <taxon>Actinomycetota</taxon>
        <taxon>Actinomycetes</taxon>
        <taxon>Mycobacteriales</taxon>
        <taxon>Nocardiaceae</taxon>
        <taxon>Nocardia</taxon>
    </lineage>
</organism>
<name>A0ABW6S465_9NOCA</name>
<evidence type="ECO:0000313" key="3">
    <source>
        <dbReference type="Proteomes" id="UP001601992"/>
    </source>
</evidence>
<dbReference type="EMBL" id="JBIAQY010000009">
    <property type="protein sequence ID" value="MFF3571083.1"/>
    <property type="molecule type" value="Genomic_DNA"/>
</dbReference>
<dbReference type="InterPro" id="IPR017517">
    <property type="entry name" value="Maleyloyr_isom"/>
</dbReference>
<feature type="domain" description="Mycothiol-dependent maleylpyruvate isomerase metal-binding" evidence="1">
    <location>
        <begin position="10"/>
        <end position="128"/>
    </location>
</feature>
<dbReference type="PANTHER" id="PTHR40758">
    <property type="entry name" value="CONSERVED PROTEIN"/>
    <property type="match status" value="1"/>
</dbReference>
<proteinExistence type="predicted"/>
<protein>
    <submittedName>
        <fullName evidence="2">Maleylpyruvate isomerase family mycothiol-dependent enzyme</fullName>
    </submittedName>
</protein>
<dbReference type="SUPFAM" id="SSF109854">
    <property type="entry name" value="DinB/YfiT-like putative metalloenzymes"/>
    <property type="match status" value="1"/>
</dbReference>